<protein>
    <recommendedName>
        <fullName evidence="7">Choline transporter-like protein</fullName>
    </recommendedName>
</protein>
<evidence type="ECO:0000256" key="4">
    <source>
        <dbReference type="ARBA" id="ARBA00022989"/>
    </source>
</evidence>
<organism evidence="8">
    <name type="scientific">Strombidium rassoulzadegani</name>
    <dbReference type="NCBI Taxonomy" id="1082188"/>
    <lineage>
        <taxon>Eukaryota</taxon>
        <taxon>Sar</taxon>
        <taxon>Alveolata</taxon>
        <taxon>Ciliophora</taxon>
        <taxon>Intramacronucleata</taxon>
        <taxon>Spirotrichea</taxon>
        <taxon>Oligotrichia</taxon>
        <taxon>Strombidiidae</taxon>
        <taxon>Strombidium</taxon>
    </lineage>
</organism>
<dbReference type="GO" id="GO:0022857">
    <property type="term" value="F:transmembrane transporter activity"/>
    <property type="evidence" value="ECO:0007669"/>
    <property type="project" value="UniProtKB-UniRule"/>
</dbReference>
<dbReference type="InterPro" id="IPR007603">
    <property type="entry name" value="Choline_transptr-like"/>
</dbReference>
<evidence type="ECO:0000256" key="5">
    <source>
        <dbReference type="ARBA" id="ARBA00023136"/>
    </source>
</evidence>
<name>A0A7S3FVB3_9SPIT</name>
<keyword evidence="6" id="KW-0325">Glycoprotein</keyword>
<keyword evidence="4 7" id="KW-1133">Transmembrane helix</keyword>
<feature type="transmembrane region" description="Helical" evidence="7">
    <location>
        <begin position="132"/>
        <end position="156"/>
    </location>
</feature>
<keyword evidence="5 7" id="KW-0472">Membrane</keyword>
<feature type="transmembrane region" description="Helical" evidence="7">
    <location>
        <begin position="78"/>
        <end position="99"/>
    </location>
</feature>
<feature type="transmembrane region" description="Helical" evidence="7">
    <location>
        <begin position="371"/>
        <end position="392"/>
    </location>
</feature>
<feature type="transmembrane region" description="Helical" evidence="7">
    <location>
        <begin position="234"/>
        <end position="258"/>
    </location>
</feature>
<feature type="transmembrane region" description="Helical" evidence="7">
    <location>
        <begin position="333"/>
        <end position="359"/>
    </location>
</feature>
<dbReference type="EMBL" id="HBIA01013231">
    <property type="protein sequence ID" value="CAE0234876.1"/>
    <property type="molecule type" value="Transcribed_RNA"/>
</dbReference>
<evidence type="ECO:0000256" key="7">
    <source>
        <dbReference type="RuleBase" id="RU368066"/>
    </source>
</evidence>
<dbReference type="GO" id="GO:0005886">
    <property type="term" value="C:plasma membrane"/>
    <property type="evidence" value="ECO:0007669"/>
    <property type="project" value="UniProtKB-SubCell"/>
</dbReference>
<dbReference type="PANTHER" id="PTHR12385">
    <property type="entry name" value="CHOLINE TRANSPORTER-LIKE (SLC FAMILY 44)"/>
    <property type="match status" value="1"/>
</dbReference>
<comment type="function">
    <text evidence="7">Choline transporter.</text>
</comment>
<comment type="similarity">
    <text evidence="2 7">Belongs to the CTL (choline transporter-like) family.</text>
</comment>
<evidence type="ECO:0000256" key="6">
    <source>
        <dbReference type="ARBA" id="ARBA00023180"/>
    </source>
</evidence>
<comment type="subcellular location">
    <subcellularLocation>
        <location evidence="7">Cell membrane</location>
        <topology evidence="7">Multi-pass membrane protein</topology>
    </subcellularLocation>
    <subcellularLocation>
        <location evidence="1">Membrane</location>
        <topology evidence="1">Multi-pass membrane protein</topology>
    </subcellularLocation>
</comment>
<proteinExistence type="inferred from homology"/>
<sequence>MSAEFGLSSAIVDIKEAWKALLIMSAVSFVITIIYIFLLRWITKPLLYTSLLLIFVLGLLVGYFVWTKKDEYPAESNNYKYAMALAIVVWVITALYALFVCCQWGNIALGASIMEASGDFVSKNTRVGLMPLIAYIVTIPITLWWGASAVYIYSIGEPSYEENTMIAKINLGQEATYMFWVFLFGLFWIVAFVIALSQFIIATTACMWYFSGDGSDSHDGDGNYGVLMATKWGFSYHMGSVAFGAFLIAVITMIKVIFEYFAKKYESVAGKDNFVFKAVTCCIRCCIWALDSYIKFINENAYIQIALHNSSFCKAAQESFYLMIRHAGRFSSVGVVGWIMTFLGKGVIVGLSMWLTILLVEQSYTQVQQPIVPAVLVGIVAWVIASLFLSIFDYSSLAILHCFIVDQDFGGSAKTPDSLKNFLDFNDEQVAKKNKVNPK</sequence>
<evidence type="ECO:0000256" key="1">
    <source>
        <dbReference type="ARBA" id="ARBA00004141"/>
    </source>
</evidence>
<feature type="transmembrane region" description="Helical" evidence="7">
    <location>
        <begin position="48"/>
        <end position="66"/>
    </location>
</feature>
<gene>
    <name evidence="8" type="ORF">SRAS04492_LOCUS6683</name>
</gene>
<evidence type="ECO:0000256" key="3">
    <source>
        <dbReference type="ARBA" id="ARBA00022692"/>
    </source>
</evidence>
<evidence type="ECO:0000256" key="2">
    <source>
        <dbReference type="ARBA" id="ARBA00007168"/>
    </source>
</evidence>
<feature type="transmembrane region" description="Helical" evidence="7">
    <location>
        <begin position="177"/>
        <end position="210"/>
    </location>
</feature>
<feature type="transmembrane region" description="Helical" evidence="7">
    <location>
        <begin position="21"/>
        <end position="42"/>
    </location>
</feature>
<dbReference type="Pfam" id="PF04515">
    <property type="entry name" value="Choline_transpo"/>
    <property type="match status" value="1"/>
</dbReference>
<accession>A0A7S3FVB3</accession>
<keyword evidence="3 7" id="KW-0812">Transmembrane</keyword>
<reference evidence="8" key="1">
    <citation type="submission" date="2021-01" db="EMBL/GenBank/DDBJ databases">
        <authorList>
            <person name="Corre E."/>
            <person name="Pelletier E."/>
            <person name="Niang G."/>
            <person name="Scheremetjew M."/>
            <person name="Finn R."/>
            <person name="Kale V."/>
            <person name="Holt S."/>
            <person name="Cochrane G."/>
            <person name="Meng A."/>
            <person name="Brown T."/>
            <person name="Cohen L."/>
        </authorList>
    </citation>
    <scope>NUCLEOTIDE SEQUENCE</scope>
    <source>
        <strain evidence="8">Ras09</strain>
    </source>
</reference>
<evidence type="ECO:0000313" key="8">
    <source>
        <dbReference type="EMBL" id="CAE0234876.1"/>
    </source>
</evidence>
<dbReference type="PANTHER" id="PTHR12385:SF14">
    <property type="entry name" value="CHOLINE TRANSPORTER-LIKE 2"/>
    <property type="match status" value="1"/>
</dbReference>
<dbReference type="AlphaFoldDB" id="A0A7S3FVB3"/>